<comment type="catalytic activity">
    <reaction evidence="8">
        <text>P(1),P(4)-bis(5'-adenosyl) tetraphosphate + H2O = 2 ADP + 2 H(+)</text>
        <dbReference type="Rhea" id="RHEA:24252"/>
        <dbReference type="ChEBI" id="CHEBI:15377"/>
        <dbReference type="ChEBI" id="CHEBI:15378"/>
        <dbReference type="ChEBI" id="CHEBI:58141"/>
        <dbReference type="ChEBI" id="CHEBI:456216"/>
        <dbReference type="EC" id="3.6.1.41"/>
    </reaction>
</comment>
<feature type="domain" description="Calcineurin-like phosphoesterase" evidence="9">
    <location>
        <begin position="4"/>
        <end position="147"/>
    </location>
</feature>
<sequence>MDHIFAIGDVQGCHQQLKQLIKQLPKKSKIICVGDLVNRGPDSLGALRTLKALQESGQAECILGNHDLHLLARDAGIRGPKSLDTLDDILKAPDRKELIDWLRHRPMALYSGKDNFNTMFVHAGILPQWDVTKTLELAHELEKVLRHKNYVKSLVEMYGNTPNQWSDKLKGAERLRVIINSFTRLRFCTAKGVMEFASKEGAGDAPRGYMPWFAVPNRKTQDAKVVFGHWSTLGLLKKKNVVGLDTGCVWGGQLTAMSLGKRPQFVQVPGLKRPVGL</sequence>
<protein>
    <recommendedName>
        <fullName evidence="3">bis(5'-nucleosyl)-tetraphosphatase (symmetrical)</fullName>
        <ecNumber evidence="3">3.6.1.41</ecNumber>
    </recommendedName>
    <alternativeName>
        <fullName evidence="6">Ap4A hydrolase</fullName>
    </alternativeName>
    <alternativeName>
        <fullName evidence="5">Diadenosine 5',5'''-P1,P4-tetraphosphate pyrophosphohydrolase</fullName>
    </alternativeName>
    <alternativeName>
        <fullName evidence="7">Diadenosine tetraphosphatase</fullName>
    </alternativeName>
</protein>
<proteinExistence type="inferred from homology"/>
<evidence type="ECO:0000256" key="2">
    <source>
        <dbReference type="ARBA" id="ARBA00005419"/>
    </source>
</evidence>
<reference evidence="10 11" key="1">
    <citation type="submission" date="2017-06" db="EMBL/GenBank/DDBJ databases">
        <authorList>
            <person name="Kim H.J."/>
            <person name="Triplett B.A."/>
        </authorList>
    </citation>
    <scope>NUCLEOTIDE SEQUENCE [LARGE SCALE GENOMIC DNA]</scope>
    <source>
        <strain evidence="10 11">MWH-VicM1</strain>
    </source>
</reference>
<dbReference type="NCBIfam" id="NF001204">
    <property type="entry name" value="PRK00166.1"/>
    <property type="match status" value="1"/>
</dbReference>
<keyword evidence="11" id="KW-1185">Reference proteome</keyword>
<dbReference type="PANTHER" id="PTHR40942">
    <property type="match status" value="1"/>
</dbReference>
<keyword evidence="4" id="KW-0378">Hydrolase</keyword>
<evidence type="ECO:0000256" key="5">
    <source>
        <dbReference type="ARBA" id="ARBA00031248"/>
    </source>
</evidence>
<evidence type="ECO:0000256" key="4">
    <source>
        <dbReference type="ARBA" id="ARBA00022801"/>
    </source>
</evidence>
<comment type="function">
    <text evidence="1">Hydrolyzes diadenosine 5',5'''-P1,P4-tetraphosphate to yield ADP.</text>
</comment>
<dbReference type="Proteomes" id="UP000197215">
    <property type="component" value="Unassembled WGS sequence"/>
</dbReference>
<dbReference type="InterPro" id="IPR004617">
    <property type="entry name" value="ApaH"/>
</dbReference>
<organism evidence="10 11">
    <name type="scientific">Polynucleobacter victoriensis</name>
    <dbReference type="NCBI Taxonomy" id="2049319"/>
    <lineage>
        <taxon>Bacteria</taxon>
        <taxon>Pseudomonadati</taxon>
        <taxon>Pseudomonadota</taxon>
        <taxon>Betaproteobacteria</taxon>
        <taxon>Burkholderiales</taxon>
        <taxon>Burkholderiaceae</taxon>
        <taxon>Polynucleobacter</taxon>
    </lineage>
</organism>
<evidence type="ECO:0000256" key="6">
    <source>
        <dbReference type="ARBA" id="ARBA00032248"/>
    </source>
</evidence>
<evidence type="ECO:0000256" key="8">
    <source>
        <dbReference type="ARBA" id="ARBA00049417"/>
    </source>
</evidence>
<dbReference type="GO" id="GO:0008803">
    <property type="term" value="F:bis(5'-nucleosyl)-tetraphosphatase (symmetrical) activity"/>
    <property type="evidence" value="ECO:0007669"/>
    <property type="project" value="UniProtKB-EC"/>
</dbReference>
<dbReference type="InterPro" id="IPR029052">
    <property type="entry name" value="Metallo-depent_PP-like"/>
</dbReference>
<dbReference type="Pfam" id="PF00149">
    <property type="entry name" value="Metallophos"/>
    <property type="match status" value="1"/>
</dbReference>
<dbReference type="OrthoDB" id="9807890at2"/>
<dbReference type="PIRSF" id="PIRSF000903">
    <property type="entry name" value="B5n-ttraPtase_sm"/>
    <property type="match status" value="1"/>
</dbReference>
<dbReference type="AlphaFoldDB" id="A0A212T8C3"/>
<evidence type="ECO:0000256" key="1">
    <source>
        <dbReference type="ARBA" id="ARBA00003413"/>
    </source>
</evidence>
<evidence type="ECO:0000313" key="10">
    <source>
        <dbReference type="EMBL" id="SNC62303.1"/>
    </source>
</evidence>
<evidence type="ECO:0000259" key="9">
    <source>
        <dbReference type="Pfam" id="PF00149"/>
    </source>
</evidence>
<gene>
    <name evidence="10" type="ORF">SAMN06295916_0650</name>
</gene>
<name>A0A212T8C3_9BURK</name>
<dbReference type="CDD" id="cd07422">
    <property type="entry name" value="MPP_ApaH"/>
    <property type="match status" value="1"/>
</dbReference>
<accession>A0A212T8C3</accession>
<evidence type="ECO:0000256" key="7">
    <source>
        <dbReference type="ARBA" id="ARBA00033210"/>
    </source>
</evidence>
<dbReference type="NCBIfam" id="TIGR00668">
    <property type="entry name" value="apaH"/>
    <property type="match status" value="1"/>
</dbReference>
<dbReference type="EMBL" id="FYEX01000001">
    <property type="protein sequence ID" value="SNC62303.1"/>
    <property type="molecule type" value="Genomic_DNA"/>
</dbReference>
<dbReference type="Gene3D" id="3.60.21.10">
    <property type="match status" value="1"/>
</dbReference>
<dbReference type="EC" id="3.6.1.41" evidence="3"/>
<dbReference type="PANTHER" id="PTHR40942:SF4">
    <property type="entry name" value="CYTOCHROME C5"/>
    <property type="match status" value="1"/>
</dbReference>
<evidence type="ECO:0000256" key="3">
    <source>
        <dbReference type="ARBA" id="ARBA00012506"/>
    </source>
</evidence>
<dbReference type="SUPFAM" id="SSF56300">
    <property type="entry name" value="Metallo-dependent phosphatases"/>
    <property type="match status" value="1"/>
</dbReference>
<evidence type="ECO:0000313" key="11">
    <source>
        <dbReference type="Proteomes" id="UP000197215"/>
    </source>
</evidence>
<comment type="similarity">
    <text evidence="2">Belongs to the Ap4A hydrolase family.</text>
</comment>
<dbReference type="InterPro" id="IPR004843">
    <property type="entry name" value="Calcineurin-like_PHP"/>
</dbReference>